<dbReference type="SMART" id="SM00028">
    <property type="entry name" value="TPR"/>
    <property type="match status" value="4"/>
</dbReference>
<sequence>MPIRWALPGALAGVGLLALAGTVAAFTVGTGGGSTRTASGPAGVASSSPARSSIPDPIGADIAKQQDTVRATPANYGAWASLGLDYVQQAKITVDPSYYPKAEAVLKKSLSINTSSNFEAMAGEAALKAAEHDFTGALSWARRGLKLNPYNANLYGSLNDALTQLGRYPEAFAAAQKMNDLQPGVAAFTRAEYVFELRGDISNARLAMRQALASSTAPADKAFAYYYLGELSFNAGDPKTDLTLCETGLTIDPSYYPLIQGKARAEAALGRTDAATRDYAAVVNAVPQPEYVVEYGEYLQSLGRMKEAQQQYTVFDTENKLFQANGVTLDTDPTLFYANHGNPALALKYGKVGIRIRPFIEMDDAYAWALHVNHRDAEALVWEKKAMALGTRNALFHYHAGMIHKALGNKTQAKAELTEALAINPHFNPLAAPLARTALAGL</sequence>
<feature type="region of interest" description="Disordered" evidence="3">
    <location>
        <begin position="33"/>
        <end position="56"/>
    </location>
</feature>
<evidence type="ECO:0008006" key="6">
    <source>
        <dbReference type="Google" id="ProtNLM"/>
    </source>
</evidence>
<accession>A0ABU2JAT8</accession>
<organism evidence="4 5">
    <name type="scientific">Jatrophihabitans lederbergiae</name>
    <dbReference type="NCBI Taxonomy" id="3075547"/>
    <lineage>
        <taxon>Bacteria</taxon>
        <taxon>Bacillati</taxon>
        <taxon>Actinomycetota</taxon>
        <taxon>Actinomycetes</taxon>
        <taxon>Jatrophihabitantales</taxon>
        <taxon>Jatrophihabitantaceae</taxon>
        <taxon>Jatrophihabitans</taxon>
    </lineage>
</organism>
<dbReference type="SUPFAM" id="SSF48452">
    <property type="entry name" value="TPR-like"/>
    <property type="match status" value="2"/>
</dbReference>
<dbReference type="EMBL" id="JAVREH010000014">
    <property type="protein sequence ID" value="MDT0262111.1"/>
    <property type="molecule type" value="Genomic_DNA"/>
</dbReference>
<dbReference type="PANTHER" id="PTHR44858">
    <property type="entry name" value="TETRATRICOPEPTIDE REPEAT PROTEIN 6"/>
    <property type="match status" value="1"/>
</dbReference>
<gene>
    <name evidence="4" type="ORF">RM423_11975</name>
</gene>
<reference evidence="5" key="1">
    <citation type="submission" date="2023-07" db="EMBL/GenBank/DDBJ databases">
        <title>30 novel species of actinomycetes from the DSMZ collection.</title>
        <authorList>
            <person name="Nouioui I."/>
        </authorList>
    </citation>
    <scope>NUCLEOTIDE SEQUENCE [LARGE SCALE GENOMIC DNA]</scope>
    <source>
        <strain evidence="5">DSM 44399</strain>
    </source>
</reference>
<name>A0ABU2JAT8_9ACTN</name>
<dbReference type="InterPro" id="IPR050498">
    <property type="entry name" value="Ycf3"/>
</dbReference>
<evidence type="ECO:0000256" key="2">
    <source>
        <dbReference type="ARBA" id="ARBA00022803"/>
    </source>
</evidence>
<comment type="caution">
    <text evidence="4">The sequence shown here is derived from an EMBL/GenBank/DDBJ whole genome shotgun (WGS) entry which is preliminary data.</text>
</comment>
<dbReference type="RefSeq" id="WP_311423262.1">
    <property type="nucleotide sequence ID" value="NZ_JAVREH010000014.1"/>
</dbReference>
<keyword evidence="1" id="KW-0677">Repeat</keyword>
<evidence type="ECO:0000256" key="3">
    <source>
        <dbReference type="SAM" id="MobiDB-lite"/>
    </source>
</evidence>
<dbReference type="InterPro" id="IPR011990">
    <property type="entry name" value="TPR-like_helical_dom_sf"/>
</dbReference>
<dbReference type="PANTHER" id="PTHR44858:SF1">
    <property type="entry name" value="UDP-N-ACETYLGLUCOSAMINE--PEPTIDE N-ACETYLGLUCOSAMINYLTRANSFERASE SPINDLY-RELATED"/>
    <property type="match status" value="1"/>
</dbReference>
<dbReference type="Pfam" id="PF13181">
    <property type="entry name" value="TPR_8"/>
    <property type="match status" value="1"/>
</dbReference>
<evidence type="ECO:0000313" key="5">
    <source>
        <dbReference type="Proteomes" id="UP001183176"/>
    </source>
</evidence>
<evidence type="ECO:0000256" key="1">
    <source>
        <dbReference type="ARBA" id="ARBA00022737"/>
    </source>
</evidence>
<dbReference type="Gene3D" id="1.25.40.10">
    <property type="entry name" value="Tetratricopeptide repeat domain"/>
    <property type="match status" value="3"/>
</dbReference>
<feature type="compositionally biased region" description="Low complexity" evidence="3">
    <location>
        <begin position="35"/>
        <end position="56"/>
    </location>
</feature>
<proteinExistence type="predicted"/>
<evidence type="ECO:0000313" key="4">
    <source>
        <dbReference type="EMBL" id="MDT0262111.1"/>
    </source>
</evidence>
<dbReference type="Proteomes" id="UP001183176">
    <property type="component" value="Unassembled WGS sequence"/>
</dbReference>
<keyword evidence="5" id="KW-1185">Reference proteome</keyword>
<keyword evidence="2" id="KW-0802">TPR repeat</keyword>
<protein>
    <recommendedName>
        <fullName evidence="6">Tetratricopeptide repeat protein</fullName>
    </recommendedName>
</protein>
<dbReference type="InterPro" id="IPR019734">
    <property type="entry name" value="TPR_rpt"/>
</dbReference>